<dbReference type="CDD" id="cd00448">
    <property type="entry name" value="YjgF_YER057c_UK114_family"/>
    <property type="match status" value="1"/>
</dbReference>
<dbReference type="Gene3D" id="3.30.1330.40">
    <property type="entry name" value="RutC-like"/>
    <property type="match status" value="1"/>
</dbReference>
<dbReference type="RefSeq" id="XP_033379694.1">
    <property type="nucleotide sequence ID" value="XM_033528965.1"/>
</dbReference>
<accession>A0A6A5XDY8</accession>
<dbReference type="PANTHER" id="PTHR11803">
    <property type="entry name" value="2-IMINOBUTANOATE/2-IMINOPROPANOATE DEAMINASE RIDA"/>
    <property type="match status" value="1"/>
</dbReference>
<dbReference type="EMBL" id="ML978074">
    <property type="protein sequence ID" value="KAF2011355.1"/>
    <property type="molecule type" value="Genomic_DNA"/>
</dbReference>
<dbReference type="InterPro" id="IPR006056">
    <property type="entry name" value="RidA"/>
</dbReference>
<sequence length="124" mass="13274">MADNNSPDRAVILSSEAPAPLPFLSQAIRDGNTVFCSGQIAVDPSTGKLVGGTVEDRTRRILENLSAVLKSAGSSLSLANKVNIYLVKPEDFGAMNKVYETFFTDVKPARTCVFVKALPLNTDV</sequence>
<keyword evidence="3" id="KW-1185">Reference proteome</keyword>
<dbReference type="InterPro" id="IPR006175">
    <property type="entry name" value="YjgF/YER057c/UK114"/>
</dbReference>
<organism evidence="2 3">
    <name type="scientific">Aaosphaeria arxii CBS 175.79</name>
    <dbReference type="NCBI Taxonomy" id="1450172"/>
    <lineage>
        <taxon>Eukaryota</taxon>
        <taxon>Fungi</taxon>
        <taxon>Dikarya</taxon>
        <taxon>Ascomycota</taxon>
        <taxon>Pezizomycotina</taxon>
        <taxon>Dothideomycetes</taxon>
        <taxon>Pleosporomycetidae</taxon>
        <taxon>Pleosporales</taxon>
        <taxon>Pleosporales incertae sedis</taxon>
        <taxon>Aaosphaeria</taxon>
    </lineage>
</organism>
<evidence type="ECO:0000256" key="1">
    <source>
        <dbReference type="ARBA" id="ARBA00010552"/>
    </source>
</evidence>
<dbReference type="GO" id="GO:0019239">
    <property type="term" value="F:deaminase activity"/>
    <property type="evidence" value="ECO:0007669"/>
    <property type="project" value="TreeGrafter"/>
</dbReference>
<dbReference type="NCBIfam" id="TIGR00004">
    <property type="entry name" value="Rid family detoxifying hydrolase"/>
    <property type="match status" value="1"/>
</dbReference>
<dbReference type="FunFam" id="3.30.1330.40:FF:000001">
    <property type="entry name" value="L-PSP family endoribonuclease"/>
    <property type="match status" value="1"/>
</dbReference>
<dbReference type="GeneID" id="54286362"/>
<proteinExistence type="inferred from homology"/>
<dbReference type="GO" id="GO:0005829">
    <property type="term" value="C:cytosol"/>
    <property type="evidence" value="ECO:0007669"/>
    <property type="project" value="TreeGrafter"/>
</dbReference>
<dbReference type="OrthoDB" id="309640at2759"/>
<comment type="similarity">
    <text evidence="1">Belongs to the RutC family.</text>
</comment>
<dbReference type="PANTHER" id="PTHR11803:SF42">
    <property type="entry name" value="MMF1"/>
    <property type="match status" value="1"/>
</dbReference>
<dbReference type="Pfam" id="PF01042">
    <property type="entry name" value="Ribonuc_L-PSP"/>
    <property type="match status" value="1"/>
</dbReference>
<evidence type="ECO:0000313" key="2">
    <source>
        <dbReference type="EMBL" id="KAF2011355.1"/>
    </source>
</evidence>
<dbReference type="Proteomes" id="UP000799778">
    <property type="component" value="Unassembled WGS sequence"/>
</dbReference>
<reference evidence="2" key="1">
    <citation type="journal article" date="2020" name="Stud. Mycol.">
        <title>101 Dothideomycetes genomes: a test case for predicting lifestyles and emergence of pathogens.</title>
        <authorList>
            <person name="Haridas S."/>
            <person name="Albert R."/>
            <person name="Binder M."/>
            <person name="Bloem J."/>
            <person name="Labutti K."/>
            <person name="Salamov A."/>
            <person name="Andreopoulos B."/>
            <person name="Baker S."/>
            <person name="Barry K."/>
            <person name="Bills G."/>
            <person name="Bluhm B."/>
            <person name="Cannon C."/>
            <person name="Castanera R."/>
            <person name="Culley D."/>
            <person name="Daum C."/>
            <person name="Ezra D."/>
            <person name="Gonzalez J."/>
            <person name="Henrissat B."/>
            <person name="Kuo A."/>
            <person name="Liang C."/>
            <person name="Lipzen A."/>
            <person name="Lutzoni F."/>
            <person name="Magnuson J."/>
            <person name="Mondo S."/>
            <person name="Nolan M."/>
            <person name="Ohm R."/>
            <person name="Pangilinan J."/>
            <person name="Park H.-J."/>
            <person name="Ramirez L."/>
            <person name="Alfaro M."/>
            <person name="Sun H."/>
            <person name="Tritt A."/>
            <person name="Yoshinaga Y."/>
            <person name="Zwiers L.-H."/>
            <person name="Turgeon B."/>
            <person name="Goodwin S."/>
            <person name="Spatafora J."/>
            <person name="Crous P."/>
            <person name="Grigoriev I."/>
        </authorList>
    </citation>
    <scope>NUCLEOTIDE SEQUENCE</scope>
    <source>
        <strain evidence="2">CBS 175.79</strain>
    </source>
</reference>
<dbReference type="InterPro" id="IPR035959">
    <property type="entry name" value="RutC-like_sf"/>
</dbReference>
<dbReference type="AlphaFoldDB" id="A0A6A5XDY8"/>
<feature type="non-terminal residue" evidence="2">
    <location>
        <position position="124"/>
    </location>
</feature>
<dbReference type="SUPFAM" id="SSF55298">
    <property type="entry name" value="YjgF-like"/>
    <property type="match status" value="1"/>
</dbReference>
<evidence type="ECO:0000313" key="3">
    <source>
        <dbReference type="Proteomes" id="UP000799778"/>
    </source>
</evidence>
<protein>
    <submittedName>
        <fullName evidence="2">Protein mmf2, mitochondrial</fullName>
    </submittedName>
</protein>
<gene>
    <name evidence="2" type="ORF">BU24DRAFT_426433</name>
</gene>
<dbReference type="GO" id="GO:0005739">
    <property type="term" value="C:mitochondrion"/>
    <property type="evidence" value="ECO:0007669"/>
    <property type="project" value="UniProtKB-ARBA"/>
</dbReference>
<name>A0A6A5XDY8_9PLEO</name>